<dbReference type="EMBL" id="AP014966">
    <property type="protein sequence ID" value="BAT10498.1"/>
    <property type="molecule type" value="Genomic_DNA"/>
</dbReference>
<reference evidence="4" key="3">
    <citation type="journal article" date="2005" name="Nature">
        <title>The map-based sequence of the rice genome.</title>
        <authorList>
            <consortium name="International rice genome sequencing project (IRGSP)"/>
            <person name="Matsumoto T."/>
            <person name="Wu J."/>
            <person name="Kanamori H."/>
            <person name="Katayose Y."/>
            <person name="Fujisawa M."/>
            <person name="Namiki N."/>
            <person name="Mizuno H."/>
            <person name="Yamamoto K."/>
            <person name="Antonio B.A."/>
            <person name="Baba T."/>
            <person name="Sakata K."/>
            <person name="Nagamura Y."/>
            <person name="Aoki H."/>
            <person name="Arikawa K."/>
            <person name="Arita K."/>
            <person name="Bito T."/>
            <person name="Chiden Y."/>
            <person name="Fujitsuka N."/>
            <person name="Fukunaka R."/>
            <person name="Hamada M."/>
            <person name="Harada C."/>
            <person name="Hayashi A."/>
            <person name="Hijishita S."/>
            <person name="Honda M."/>
            <person name="Hosokawa S."/>
            <person name="Ichikawa Y."/>
            <person name="Idonuma A."/>
            <person name="Iijima M."/>
            <person name="Ikeda M."/>
            <person name="Ikeno M."/>
            <person name="Ito K."/>
            <person name="Ito S."/>
            <person name="Ito T."/>
            <person name="Ito Y."/>
            <person name="Ito Y."/>
            <person name="Iwabuchi A."/>
            <person name="Kamiya K."/>
            <person name="Karasawa W."/>
            <person name="Kurita K."/>
            <person name="Katagiri S."/>
            <person name="Kikuta A."/>
            <person name="Kobayashi H."/>
            <person name="Kobayashi N."/>
            <person name="Machita K."/>
            <person name="Maehara T."/>
            <person name="Masukawa M."/>
            <person name="Mizubayashi T."/>
            <person name="Mukai Y."/>
            <person name="Nagasaki H."/>
            <person name="Nagata Y."/>
            <person name="Naito S."/>
            <person name="Nakashima M."/>
            <person name="Nakama Y."/>
            <person name="Nakamichi Y."/>
            <person name="Nakamura M."/>
            <person name="Meguro A."/>
            <person name="Negishi M."/>
            <person name="Ohta I."/>
            <person name="Ohta T."/>
            <person name="Okamoto M."/>
            <person name="Ono N."/>
            <person name="Saji S."/>
            <person name="Sakaguchi M."/>
            <person name="Sakai K."/>
            <person name="Shibata M."/>
            <person name="Shimokawa T."/>
            <person name="Song J."/>
            <person name="Takazaki Y."/>
            <person name="Terasawa K."/>
            <person name="Tsugane M."/>
            <person name="Tsuji K."/>
            <person name="Ueda S."/>
            <person name="Waki K."/>
            <person name="Yamagata H."/>
            <person name="Yamamoto M."/>
            <person name="Yamamoto S."/>
            <person name="Yamane H."/>
            <person name="Yoshiki S."/>
            <person name="Yoshihara R."/>
            <person name="Yukawa K."/>
            <person name="Zhong H."/>
            <person name="Yano M."/>
            <person name="Yuan Q."/>
            <person name="Ouyang S."/>
            <person name="Liu J."/>
            <person name="Jones K.M."/>
            <person name="Gansberger K."/>
            <person name="Moffat K."/>
            <person name="Hill J."/>
            <person name="Bera J."/>
            <person name="Fadrosh D."/>
            <person name="Jin S."/>
            <person name="Johri S."/>
            <person name="Kim M."/>
            <person name="Overton L."/>
            <person name="Reardon M."/>
            <person name="Tsitrin T."/>
            <person name="Vuong H."/>
            <person name="Weaver B."/>
            <person name="Ciecko A."/>
            <person name="Tallon L."/>
            <person name="Jackson J."/>
            <person name="Pai G."/>
            <person name="Aken S.V."/>
            <person name="Utterback T."/>
            <person name="Reidmuller S."/>
            <person name="Feldblyum T."/>
            <person name="Hsiao J."/>
            <person name="Zismann V."/>
            <person name="Iobst S."/>
            <person name="de Vazeille A.R."/>
            <person name="Buell C.R."/>
            <person name="Ying K."/>
            <person name="Li Y."/>
            <person name="Lu T."/>
            <person name="Huang Y."/>
            <person name="Zhao Q."/>
            <person name="Feng Q."/>
            <person name="Zhang L."/>
            <person name="Zhu J."/>
            <person name="Weng Q."/>
            <person name="Mu J."/>
            <person name="Lu Y."/>
            <person name="Fan D."/>
            <person name="Liu Y."/>
            <person name="Guan J."/>
            <person name="Zhang Y."/>
            <person name="Yu S."/>
            <person name="Liu X."/>
            <person name="Zhang Y."/>
            <person name="Hong G."/>
            <person name="Han B."/>
            <person name="Choisne N."/>
            <person name="Demange N."/>
            <person name="Orjeda G."/>
            <person name="Samain S."/>
            <person name="Cattolico L."/>
            <person name="Pelletier E."/>
            <person name="Couloux A."/>
            <person name="Segurens B."/>
            <person name="Wincker P."/>
            <person name="D'Hont A."/>
            <person name="Scarpelli C."/>
            <person name="Weissenbach J."/>
            <person name="Salanoubat M."/>
            <person name="Quetier F."/>
            <person name="Yu Y."/>
            <person name="Kim H.R."/>
            <person name="Rambo T."/>
            <person name="Currie J."/>
            <person name="Collura K."/>
            <person name="Luo M."/>
            <person name="Yang T."/>
            <person name="Ammiraju J.S.S."/>
            <person name="Engler F."/>
            <person name="Soderlund C."/>
            <person name="Wing R.A."/>
            <person name="Palmer L.E."/>
            <person name="de la Bastide M."/>
            <person name="Spiegel L."/>
            <person name="Nascimento L."/>
            <person name="Zutavern T."/>
            <person name="O'Shaughnessy A."/>
            <person name="Dike S."/>
            <person name="Dedhia N."/>
            <person name="Preston R."/>
            <person name="Balija V."/>
            <person name="McCombie W.R."/>
            <person name="Chow T."/>
            <person name="Chen H."/>
            <person name="Chung M."/>
            <person name="Chen C."/>
            <person name="Shaw J."/>
            <person name="Wu H."/>
            <person name="Hsiao K."/>
            <person name="Chao Y."/>
            <person name="Chu M."/>
            <person name="Cheng C."/>
            <person name="Hour A."/>
            <person name="Lee P."/>
            <person name="Lin S."/>
            <person name="Lin Y."/>
            <person name="Liou J."/>
            <person name="Liu S."/>
            <person name="Hsing Y."/>
            <person name="Raghuvanshi S."/>
            <person name="Mohanty A."/>
            <person name="Bharti A.K."/>
            <person name="Gaur A."/>
            <person name="Gupta V."/>
            <person name="Kumar D."/>
            <person name="Ravi V."/>
            <person name="Vij S."/>
            <person name="Kapur A."/>
            <person name="Khurana P."/>
            <person name="Khurana P."/>
            <person name="Khurana J.P."/>
            <person name="Tyagi A.K."/>
            <person name="Gaikwad K."/>
            <person name="Singh A."/>
            <person name="Dalal V."/>
            <person name="Srivastava S."/>
            <person name="Dixit A."/>
            <person name="Pal A.K."/>
            <person name="Ghazi I.A."/>
            <person name="Yadav M."/>
            <person name="Pandit A."/>
            <person name="Bhargava A."/>
            <person name="Sureshbabu K."/>
            <person name="Batra K."/>
            <person name="Sharma T.R."/>
            <person name="Mohapatra T."/>
            <person name="Singh N.K."/>
            <person name="Messing J."/>
            <person name="Nelson A.B."/>
            <person name="Fuks G."/>
            <person name="Kavchok S."/>
            <person name="Keizer G."/>
            <person name="Linton E."/>
            <person name="Llaca V."/>
            <person name="Song R."/>
            <person name="Tanyolac B."/>
            <person name="Young S."/>
            <person name="Ho-Il K."/>
            <person name="Hahn J.H."/>
            <person name="Sangsakoo G."/>
            <person name="Vanavichit A."/>
            <person name="de Mattos Luiz.A.T."/>
            <person name="Zimmer P.D."/>
            <person name="Malone G."/>
            <person name="Dellagostin O."/>
            <person name="de Oliveira A.C."/>
            <person name="Bevan M."/>
            <person name="Bancroft I."/>
            <person name="Minx P."/>
            <person name="Cordum H."/>
            <person name="Wilson R."/>
            <person name="Cheng Z."/>
            <person name="Jin W."/>
            <person name="Jiang J."/>
            <person name="Leong S.A."/>
            <person name="Iwama H."/>
            <person name="Gojobori T."/>
            <person name="Itoh T."/>
            <person name="Niimura Y."/>
            <person name="Fujii Y."/>
            <person name="Habara T."/>
            <person name="Sakai H."/>
            <person name="Sato Y."/>
            <person name="Wilson G."/>
            <person name="Kumar K."/>
            <person name="McCouch S."/>
            <person name="Juretic N."/>
            <person name="Hoen D."/>
            <person name="Wright S."/>
            <person name="Bruskiewich R."/>
            <person name="Bureau T."/>
            <person name="Miyao A."/>
            <person name="Hirochika H."/>
            <person name="Nishikawa T."/>
            <person name="Kadowaki K."/>
            <person name="Sugiura M."/>
            <person name="Burr B."/>
            <person name="Sasaki T."/>
        </authorList>
    </citation>
    <scope>NUCLEOTIDE SEQUENCE [LARGE SCALE GENOMIC DNA]</scope>
    <source>
        <strain evidence="4">cv. Nipponbare</strain>
    </source>
</reference>
<name>Q339F6_ORYSJ</name>
<dbReference type="AlphaFoldDB" id="Q339F6"/>
<dbReference type="Proteomes" id="UP000059680">
    <property type="component" value="Chromosome 10"/>
</dbReference>
<evidence type="ECO:0000313" key="4">
    <source>
        <dbReference type="Proteomes" id="UP000059680"/>
    </source>
</evidence>
<evidence type="ECO:0000313" key="3">
    <source>
        <dbReference type="EMBL" id="BAT10498.1"/>
    </source>
</evidence>
<protein>
    <submittedName>
        <fullName evidence="3">Os10g0360750 protein</fullName>
    </submittedName>
</protein>
<reference evidence="2" key="2">
    <citation type="submission" date="2003-05" db="EMBL/GenBank/DDBJ databases">
        <authorList>
            <person name="Buell C.R."/>
            <person name="Wing R.A."/>
            <person name="McCombie W.R."/>
            <person name="Messing J."/>
            <person name="Yuan Q."/>
            <person name="Ouyang S."/>
        </authorList>
    </citation>
    <scope>NUCLEOTIDE SEQUENCE</scope>
</reference>
<evidence type="ECO:0000313" key="2">
    <source>
        <dbReference type="EMBL" id="ABB47323.1"/>
    </source>
</evidence>
<reference evidence="2" key="4">
    <citation type="submission" date="2006-07" db="EMBL/GenBank/DDBJ databases">
        <authorList>
            <person name="Buell R."/>
        </authorList>
    </citation>
    <scope>NUCLEOTIDE SEQUENCE</scope>
</reference>
<proteinExistence type="predicted"/>
<accession>Q339F6</accession>
<sequence length="130" mass="14252">MACGKTWHGEARPPRRYGPARDGKMVGSDSGRGRRQGLRPAAARAVVARRGQAARHGRRGKAAAAEATLGQRRSKAAAVARWLGKRRQWRYRDGDTQNKEVKQKDTSPGNNGDRWRSDDGGDPAGTHGRR</sequence>
<feature type="compositionally biased region" description="Basic residues" evidence="1">
    <location>
        <begin position="52"/>
        <end position="61"/>
    </location>
</feature>
<dbReference type="EMBL" id="DP000086">
    <property type="protein sequence ID" value="ABB47323.1"/>
    <property type="molecule type" value="Genomic_DNA"/>
</dbReference>
<keyword evidence="4" id="KW-1185">Reference proteome</keyword>
<feature type="compositionally biased region" description="Basic and acidic residues" evidence="1">
    <location>
        <begin position="90"/>
        <end position="105"/>
    </location>
</feature>
<reference evidence="3" key="7">
    <citation type="submission" date="2015-10" db="EMBL/GenBank/DDBJ databases">
        <authorList>
            <person name="Sakai H."/>
            <person name="Kawahara Y."/>
            <person name="Matsumoto T."/>
            <person name="Buell C.R."/>
            <person name="Itoh T."/>
        </authorList>
    </citation>
    <scope>NUCLEOTIDE SEQUENCE</scope>
</reference>
<evidence type="ECO:0000256" key="1">
    <source>
        <dbReference type="SAM" id="MobiDB-lite"/>
    </source>
</evidence>
<feature type="compositionally biased region" description="Low complexity" evidence="1">
    <location>
        <begin position="39"/>
        <end position="51"/>
    </location>
</feature>
<feature type="compositionally biased region" description="Basic and acidic residues" evidence="1">
    <location>
        <begin position="7"/>
        <end position="24"/>
    </location>
</feature>
<dbReference type="PaxDb" id="39947-Q339F6"/>
<dbReference type="InParanoid" id="Q339F6"/>
<feature type="region of interest" description="Disordered" evidence="1">
    <location>
        <begin position="1"/>
        <end position="130"/>
    </location>
</feature>
<reference evidence="3" key="5">
    <citation type="journal article" date="2013" name="Plant Cell Physiol.">
        <title>Rice Annotation Project Database (RAP-DB): an integrative and interactive database for rice genomics.</title>
        <authorList>
            <person name="Sakai H."/>
            <person name="Lee S.S."/>
            <person name="Tanaka T."/>
            <person name="Numa H."/>
            <person name="Kim J."/>
            <person name="Kawahara Y."/>
            <person name="Wakimoto H."/>
            <person name="Yang C.C."/>
            <person name="Iwamoto M."/>
            <person name="Abe T."/>
            <person name="Yamada Y."/>
            <person name="Muto A."/>
            <person name="Inokuchi H."/>
            <person name="Ikemura T."/>
            <person name="Matsumoto T."/>
            <person name="Sasaki T."/>
            <person name="Itoh T."/>
        </authorList>
    </citation>
    <scope>NUCLEOTIDE SEQUENCE</scope>
</reference>
<reference evidence="2" key="1">
    <citation type="journal article" date="2003" name="Science">
        <title>In-depth view of structure, activity, and evolution of rice chromosome 10.</title>
        <authorList>
            <consortium name="Rice Chromosome 10 Sequencing Consortium"/>
        </authorList>
    </citation>
    <scope>NUCLEOTIDE SEQUENCE [LARGE SCALE GENOMIC DNA]</scope>
</reference>
<reference evidence="3 4" key="6">
    <citation type="journal article" date="2013" name="Rice">
        <title>Improvement of the Oryza sativa Nipponbare reference genome using next generation sequence and optical map data.</title>
        <authorList>
            <person name="Kawahara Y."/>
            <person name="de la Bastide M."/>
            <person name="Hamilton J.P."/>
            <person name="Kanamori H."/>
            <person name="McCombie W.R."/>
            <person name="Ouyang S."/>
            <person name="Schwartz D.C."/>
            <person name="Tanaka T."/>
            <person name="Wu J."/>
            <person name="Zhou S."/>
            <person name="Childs K.L."/>
            <person name="Davidson R.M."/>
            <person name="Lin H."/>
            <person name="Quesada-Ocampo L."/>
            <person name="Vaillancourt B."/>
            <person name="Sakai H."/>
            <person name="Lee S.S."/>
            <person name="Kim J."/>
            <person name="Numa H."/>
            <person name="Itoh T."/>
            <person name="Buell C.R."/>
            <person name="Matsumoto T."/>
        </authorList>
    </citation>
    <scope>NUCLEOTIDE SEQUENCE [LARGE SCALE GENOMIC DNA]</scope>
    <source>
        <strain evidence="4">cv. Nipponbare</strain>
    </source>
</reference>
<organism evidence="2">
    <name type="scientific">Oryza sativa subsp. japonica</name>
    <name type="common">Rice</name>
    <dbReference type="NCBI Taxonomy" id="39947"/>
    <lineage>
        <taxon>Eukaryota</taxon>
        <taxon>Viridiplantae</taxon>
        <taxon>Streptophyta</taxon>
        <taxon>Embryophyta</taxon>
        <taxon>Tracheophyta</taxon>
        <taxon>Spermatophyta</taxon>
        <taxon>Magnoliopsida</taxon>
        <taxon>Liliopsida</taxon>
        <taxon>Poales</taxon>
        <taxon>Poaceae</taxon>
        <taxon>BOP clade</taxon>
        <taxon>Oryzoideae</taxon>
        <taxon>Oryzeae</taxon>
        <taxon>Oryzinae</taxon>
        <taxon>Oryza</taxon>
        <taxon>Oryza sativa</taxon>
    </lineage>
</organism>
<gene>
    <name evidence="2" type="ordered locus">LOC_Os10g21640</name>
    <name evidence="3" type="ordered locus">Os10g0360750</name>
    <name evidence="3" type="ORF">OSNPB_100360750</name>
</gene>